<dbReference type="EMBL" id="OM869706">
    <property type="protein sequence ID" value="UPW41991.1"/>
    <property type="molecule type" value="Genomic_DNA"/>
</dbReference>
<proteinExistence type="predicted"/>
<organism evidence="1">
    <name type="scientific">Dipodfec virus RodF1_47</name>
    <dbReference type="NCBI Taxonomy" id="2929298"/>
    <lineage>
        <taxon>Viruses</taxon>
        <taxon>Monodnaviria</taxon>
        <taxon>Sangervirae</taxon>
        <taxon>Phixviricota</taxon>
        <taxon>Malgrandaviricetes</taxon>
        <taxon>Petitvirales</taxon>
        <taxon>Microviridae</taxon>
    </lineage>
</organism>
<reference evidence="1" key="1">
    <citation type="submission" date="2022-02" db="EMBL/GenBank/DDBJ databases">
        <title>Towards deciphering the DNA virus diversity associated with rodent species in the families Cricetidae and Heteromyidae.</title>
        <authorList>
            <person name="Lund M."/>
            <person name="Larsen B.B."/>
            <person name="Gryseels S."/>
            <person name="Kraberger S."/>
            <person name="Rowsey D.M."/>
            <person name="Steger L."/>
            <person name="Yule K.M."/>
            <person name="Upham N.S."/>
            <person name="Worobey M."/>
            <person name="Van Doorslaer K."/>
            <person name="Varsani A."/>
        </authorList>
    </citation>
    <scope>NUCLEOTIDE SEQUENCE</scope>
    <source>
        <strain evidence="1">NeonRodF1_47</strain>
    </source>
</reference>
<accession>A0A976N315</accession>
<name>A0A976N315_9VIRU</name>
<protein>
    <submittedName>
        <fullName evidence="1">Uncharacterized protein</fullName>
    </submittedName>
</protein>
<evidence type="ECO:0000313" key="1">
    <source>
        <dbReference type="EMBL" id="UPW41991.1"/>
    </source>
</evidence>
<sequence>MKRLIRSPQSAQAEFSKYAYRIHPQNMVGSYMRGGIRL</sequence>